<accession>A0ABP9VHH2</accession>
<comment type="caution">
    <text evidence="2">The sequence shown here is derived from an EMBL/GenBank/DDBJ whole genome shotgun (WGS) entry which is preliminary data.</text>
</comment>
<evidence type="ECO:0000313" key="3">
    <source>
        <dbReference type="Proteomes" id="UP001458946"/>
    </source>
</evidence>
<evidence type="ECO:0000256" key="1">
    <source>
        <dbReference type="SAM" id="MobiDB-lite"/>
    </source>
</evidence>
<sequence length="93" mass="10246">MSKHQNKVFSQHVIIDGLEGDKVRVELPDGTTADWDRASLPDHAKEGDLIRVVGEGTAQRLEVDQQATAERREQAQNKLDALNSVPSASEIDL</sequence>
<dbReference type="EMBL" id="BAABRN010000086">
    <property type="protein sequence ID" value="GAA5504096.1"/>
    <property type="molecule type" value="Genomic_DNA"/>
</dbReference>
<evidence type="ECO:0000313" key="2">
    <source>
        <dbReference type="EMBL" id="GAA5504096.1"/>
    </source>
</evidence>
<proteinExistence type="predicted"/>
<organism evidence="2 3">
    <name type="scientific">Deinococcus xinjiangensis</name>
    <dbReference type="NCBI Taxonomy" id="457454"/>
    <lineage>
        <taxon>Bacteria</taxon>
        <taxon>Thermotogati</taxon>
        <taxon>Deinococcota</taxon>
        <taxon>Deinococci</taxon>
        <taxon>Deinococcales</taxon>
        <taxon>Deinococcaceae</taxon>
        <taxon>Deinococcus</taxon>
    </lineage>
</organism>
<dbReference type="InterPro" id="IPR021377">
    <property type="entry name" value="DUF3006"/>
</dbReference>
<keyword evidence="3" id="KW-1185">Reference proteome</keyword>
<dbReference type="Proteomes" id="UP001458946">
    <property type="component" value="Unassembled WGS sequence"/>
</dbReference>
<dbReference type="Pfam" id="PF11213">
    <property type="entry name" value="DUF3006"/>
    <property type="match status" value="1"/>
</dbReference>
<protein>
    <recommendedName>
        <fullName evidence="4">DUF3006 domain-containing protein</fullName>
    </recommendedName>
</protein>
<reference evidence="2 3" key="1">
    <citation type="submission" date="2024-02" db="EMBL/GenBank/DDBJ databases">
        <title>Deinococcus xinjiangensis NBRC 107630.</title>
        <authorList>
            <person name="Ichikawa N."/>
            <person name="Katano-Makiyama Y."/>
            <person name="Hidaka K."/>
        </authorList>
    </citation>
    <scope>NUCLEOTIDE SEQUENCE [LARGE SCALE GENOMIC DNA]</scope>
    <source>
        <strain evidence="2 3">NBRC 107630</strain>
    </source>
</reference>
<feature type="region of interest" description="Disordered" evidence="1">
    <location>
        <begin position="65"/>
        <end position="93"/>
    </location>
</feature>
<gene>
    <name evidence="2" type="ORF">Dxin01_03864</name>
</gene>
<dbReference type="RefSeq" id="WP_353544061.1">
    <property type="nucleotide sequence ID" value="NZ_BAABRN010000086.1"/>
</dbReference>
<name>A0ABP9VHH2_9DEIO</name>
<evidence type="ECO:0008006" key="4">
    <source>
        <dbReference type="Google" id="ProtNLM"/>
    </source>
</evidence>